<comment type="caution">
    <text evidence="1">The sequence shown here is derived from an EMBL/GenBank/DDBJ whole genome shotgun (WGS) entry which is preliminary data.</text>
</comment>
<dbReference type="AlphaFoldDB" id="A0A6B3BX77"/>
<gene>
    <name evidence="1" type="ORF">G3I71_24725</name>
</gene>
<evidence type="ECO:0000313" key="1">
    <source>
        <dbReference type="EMBL" id="NEC88945.1"/>
    </source>
</evidence>
<reference evidence="1" key="1">
    <citation type="submission" date="2020-01" db="EMBL/GenBank/DDBJ databases">
        <title>Insect and environment-associated Actinomycetes.</title>
        <authorList>
            <person name="Currrie C."/>
            <person name="Chevrette M."/>
            <person name="Carlson C."/>
            <person name="Stubbendieck R."/>
            <person name="Wendt-Pienkowski E."/>
        </authorList>
    </citation>
    <scope>NUCLEOTIDE SEQUENCE</scope>
    <source>
        <strain evidence="1">SID12501</strain>
    </source>
</reference>
<name>A0A6B3BX77_9ACTN</name>
<sequence length="45" mass="5003">MNVNVLAEQASRWRKRLEGYGRTPAVMAMSGSAVLLTLDILEIIQ</sequence>
<dbReference type="RefSeq" id="WP_164317373.1">
    <property type="nucleotide sequence ID" value="NZ_JAAGLU010000021.1"/>
</dbReference>
<accession>A0A6B3BX77</accession>
<organism evidence="1">
    <name type="scientific">Streptomyces sp. SID12501</name>
    <dbReference type="NCBI Taxonomy" id="2706042"/>
    <lineage>
        <taxon>Bacteria</taxon>
        <taxon>Bacillati</taxon>
        <taxon>Actinomycetota</taxon>
        <taxon>Actinomycetes</taxon>
        <taxon>Kitasatosporales</taxon>
        <taxon>Streptomycetaceae</taxon>
        <taxon>Streptomyces</taxon>
    </lineage>
</organism>
<proteinExistence type="predicted"/>
<protein>
    <submittedName>
        <fullName evidence="1">Uncharacterized protein</fullName>
    </submittedName>
</protein>
<dbReference type="EMBL" id="JAAGLU010000021">
    <property type="protein sequence ID" value="NEC88945.1"/>
    <property type="molecule type" value="Genomic_DNA"/>
</dbReference>